<dbReference type="PaxDb" id="3880-AES92320"/>
<dbReference type="OMA" id="PSEMNGM"/>
<keyword evidence="3" id="KW-0805">Transcription regulation</keyword>
<comment type="subcellular location">
    <subcellularLocation>
        <location evidence="1">Nucleus</location>
    </subcellularLocation>
</comment>
<feature type="compositionally biased region" description="Basic and acidic residues" evidence="7">
    <location>
        <begin position="111"/>
        <end position="120"/>
    </location>
</feature>
<keyword evidence="2" id="KW-0677">Repeat</keyword>
<dbReference type="Pfam" id="PF00249">
    <property type="entry name" value="Myb_DNA-binding"/>
    <property type="match status" value="1"/>
</dbReference>
<dbReference type="eggNOG" id="KOG0048">
    <property type="taxonomic scope" value="Eukaryota"/>
</dbReference>
<organism evidence="10 12">
    <name type="scientific">Medicago truncatula</name>
    <name type="common">Barrel medic</name>
    <name type="synonym">Medicago tribuloides</name>
    <dbReference type="NCBI Taxonomy" id="3880"/>
    <lineage>
        <taxon>Eukaryota</taxon>
        <taxon>Viridiplantae</taxon>
        <taxon>Streptophyta</taxon>
        <taxon>Embryophyta</taxon>
        <taxon>Tracheophyta</taxon>
        <taxon>Spermatophyta</taxon>
        <taxon>Magnoliopsida</taxon>
        <taxon>eudicotyledons</taxon>
        <taxon>Gunneridae</taxon>
        <taxon>Pentapetalae</taxon>
        <taxon>rosids</taxon>
        <taxon>fabids</taxon>
        <taxon>Fabales</taxon>
        <taxon>Fabaceae</taxon>
        <taxon>Papilionoideae</taxon>
        <taxon>50 kb inversion clade</taxon>
        <taxon>NPAAA clade</taxon>
        <taxon>Hologalegina</taxon>
        <taxon>IRL clade</taxon>
        <taxon>Trifolieae</taxon>
        <taxon>Medicago</taxon>
    </lineage>
</organism>
<accession>G7JVG1</accession>
<keyword evidence="5" id="KW-0804">Transcription</keyword>
<feature type="domain" description="Myb-like" evidence="8">
    <location>
        <begin position="48"/>
        <end position="99"/>
    </location>
</feature>
<feature type="region of interest" description="Disordered" evidence="7">
    <location>
        <begin position="106"/>
        <end position="134"/>
    </location>
</feature>
<evidence type="ECO:0000313" key="10">
    <source>
        <dbReference type="EMBL" id="AES92320.1"/>
    </source>
</evidence>
<feature type="compositionally biased region" description="Polar residues" evidence="7">
    <location>
        <begin position="121"/>
        <end position="130"/>
    </location>
</feature>
<proteinExistence type="predicted"/>
<dbReference type="InterPro" id="IPR009057">
    <property type="entry name" value="Homeodomain-like_sf"/>
</dbReference>
<evidence type="ECO:0000256" key="1">
    <source>
        <dbReference type="ARBA" id="ARBA00004123"/>
    </source>
</evidence>
<dbReference type="CDD" id="cd00167">
    <property type="entry name" value="SANT"/>
    <property type="match status" value="2"/>
</dbReference>
<evidence type="ECO:0000256" key="4">
    <source>
        <dbReference type="ARBA" id="ARBA00023125"/>
    </source>
</evidence>
<evidence type="ECO:0000259" key="8">
    <source>
        <dbReference type="PROSITE" id="PS50090"/>
    </source>
</evidence>
<dbReference type="GO" id="GO:0003700">
    <property type="term" value="F:DNA-binding transcription factor activity"/>
    <property type="evidence" value="ECO:0000318"/>
    <property type="project" value="GO_Central"/>
</dbReference>
<dbReference type="SUPFAM" id="SSF46689">
    <property type="entry name" value="Homeodomain-like"/>
    <property type="match status" value="1"/>
</dbReference>
<keyword evidence="6" id="KW-0539">Nucleus</keyword>
<evidence type="ECO:0000256" key="5">
    <source>
        <dbReference type="ARBA" id="ARBA00023163"/>
    </source>
</evidence>
<evidence type="ECO:0000256" key="3">
    <source>
        <dbReference type="ARBA" id="ARBA00023015"/>
    </source>
</evidence>
<dbReference type="Proteomes" id="UP000002051">
    <property type="component" value="Chromosome 4"/>
</dbReference>
<dbReference type="GO" id="GO:0006355">
    <property type="term" value="P:regulation of DNA-templated transcription"/>
    <property type="evidence" value="ECO:0000318"/>
    <property type="project" value="GO_Central"/>
</dbReference>
<reference evidence="10 12" key="1">
    <citation type="journal article" date="2011" name="Nature">
        <title>The Medicago genome provides insight into the evolution of rhizobial symbioses.</title>
        <authorList>
            <person name="Young N.D."/>
            <person name="Debelle F."/>
            <person name="Oldroyd G.E."/>
            <person name="Geurts R."/>
            <person name="Cannon S.B."/>
            <person name="Udvardi M.K."/>
            <person name="Benedito V.A."/>
            <person name="Mayer K.F."/>
            <person name="Gouzy J."/>
            <person name="Schoof H."/>
            <person name="Van de Peer Y."/>
            <person name="Proost S."/>
            <person name="Cook D.R."/>
            <person name="Meyers B.C."/>
            <person name="Spannagl M."/>
            <person name="Cheung F."/>
            <person name="De Mita S."/>
            <person name="Krishnakumar V."/>
            <person name="Gundlach H."/>
            <person name="Zhou S."/>
            <person name="Mudge J."/>
            <person name="Bharti A.K."/>
            <person name="Murray J.D."/>
            <person name="Naoumkina M.A."/>
            <person name="Rosen B."/>
            <person name="Silverstein K.A."/>
            <person name="Tang H."/>
            <person name="Rombauts S."/>
            <person name="Zhao P.X."/>
            <person name="Zhou P."/>
            <person name="Barbe V."/>
            <person name="Bardou P."/>
            <person name="Bechner M."/>
            <person name="Bellec A."/>
            <person name="Berger A."/>
            <person name="Berges H."/>
            <person name="Bidwell S."/>
            <person name="Bisseling T."/>
            <person name="Choisne N."/>
            <person name="Couloux A."/>
            <person name="Denny R."/>
            <person name="Deshpande S."/>
            <person name="Dai X."/>
            <person name="Doyle J.J."/>
            <person name="Dudez A.M."/>
            <person name="Farmer A.D."/>
            <person name="Fouteau S."/>
            <person name="Franken C."/>
            <person name="Gibelin C."/>
            <person name="Gish J."/>
            <person name="Goldstein S."/>
            <person name="Gonzalez A.J."/>
            <person name="Green P.J."/>
            <person name="Hallab A."/>
            <person name="Hartog M."/>
            <person name="Hua A."/>
            <person name="Humphray S.J."/>
            <person name="Jeong D.H."/>
            <person name="Jing Y."/>
            <person name="Jocker A."/>
            <person name="Kenton S.M."/>
            <person name="Kim D.J."/>
            <person name="Klee K."/>
            <person name="Lai H."/>
            <person name="Lang C."/>
            <person name="Lin S."/>
            <person name="Macmil S.L."/>
            <person name="Magdelenat G."/>
            <person name="Matthews L."/>
            <person name="McCorrison J."/>
            <person name="Monaghan E.L."/>
            <person name="Mun J.H."/>
            <person name="Najar F.Z."/>
            <person name="Nicholson C."/>
            <person name="Noirot C."/>
            <person name="O'Bleness M."/>
            <person name="Paule C.R."/>
            <person name="Poulain J."/>
            <person name="Prion F."/>
            <person name="Qin B."/>
            <person name="Qu C."/>
            <person name="Retzel E.F."/>
            <person name="Riddle C."/>
            <person name="Sallet E."/>
            <person name="Samain S."/>
            <person name="Samson N."/>
            <person name="Sanders I."/>
            <person name="Saurat O."/>
            <person name="Scarpelli C."/>
            <person name="Schiex T."/>
            <person name="Segurens B."/>
            <person name="Severin A.J."/>
            <person name="Sherrier D.J."/>
            <person name="Shi R."/>
            <person name="Sims S."/>
            <person name="Singer S.R."/>
            <person name="Sinharoy S."/>
            <person name="Sterck L."/>
            <person name="Viollet A."/>
            <person name="Wang B.B."/>
            <person name="Wang K."/>
            <person name="Wang M."/>
            <person name="Wang X."/>
            <person name="Warfsmann J."/>
            <person name="Weissenbach J."/>
            <person name="White D.D."/>
            <person name="White J.D."/>
            <person name="Wiley G.B."/>
            <person name="Wincker P."/>
            <person name="Xing Y."/>
            <person name="Yang L."/>
            <person name="Yao Z."/>
            <person name="Ying F."/>
            <person name="Zhai J."/>
            <person name="Zhou L."/>
            <person name="Zuber A."/>
            <person name="Denarie J."/>
            <person name="Dixon R.A."/>
            <person name="May G.D."/>
            <person name="Schwartz D.C."/>
            <person name="Rogers J."/>
            <person name="Quetier F."/>
            <person name="Town C.D."/>
            <person name="Roe B.A."/>
        </authorList>
    </citation>
    <scope>NUCLEOTIDE SEQUENCE [LARGE SCALE GENOMIC DNA]</scope>
    <source>
        <strain evidence="10">A17</strain>
        <strain evidence="11 12">cv. Jemalong A17</strain>
    </source>
</reference>
<protein>
    <submittedName>
        <fullName evidence="10">Myb DNA-binding domain protein</fullName>
    </submittedName>
</protein>
<reference evidence="10 12" key="2">
    <citation type="journal article" date="2014" name="BMC Genomics">
        <title>An improved genome release (version Mt4.0) for the model legume Medicago truncatula.</title>
        <authorList>
            <person name="Tang H."/>
            <person name="Krishnakumar V."/>
            <person name="Bidwell S."/>
            <person name="Rosen B."/>
            <person name="Chan A."/>
            <person name="Zhou S."/>
            <person name="Gentzbittel L."/>
            <person name="Childs K.L."/>
            <person name="Yandell M."/>
            <person name="Gundlach H."/>
            <person name="Mayer K.F."/>
            <person name="Schwartz D.C."/>
            <person name="Town C.D."/>
        </authorList>
    </citation>
    <scope>GENOME REANNOTATION</scope>
    <source>
        <strain evidence="11 12">cv. Jemalong A17</strain>
    </source>
</reference>
<dbReference type="EMBL" id="CM001220">
    <property type="protein sequence ID" value="AES92320.1"/>
    <property type="molecule type" value="Genomic_DNA"/>
</dbReference>
<evidence type="ECO:0000259" key="9">
    <source>
        <dbReference type="PROSITE" id="PS51294"/>
    </source>
</evidence>
<feature type="domain" description="HTH myb-type" evidence="9">
    <location>
        <begin position="48"/>
        <end position="103"/>
    </location>
</feature>
<gene>
    <name evidence="10" type="ordered locus">MTR_4g128190</name>
</gene>
<dbReference type="PANTHER" id="PTHR47995">
    <property type="entry name" value="TRANSCRIPTION FACTOR MYB33-RELATED"/>
    <property type="match status" value="1"/>
</dbReference>
<keyword evidence="4 10" id="KW-0238">DNA-binding</keyword>
<reference evidence="11" key="3">
    <citation type="submission" date="2015-04" db="UniProtKB">
        <authorList>
            <consortium name="EnsemblPlants"/>
        </authorList>
    </citation>
    <scope>IDENTIFICATION</scope>
    <source>
        <strain evidence="11">cv. Jemalong A17</strain>
    </source>
</reference>
<name>G7JVG1_MEDTR</name>
<dbReference type="AlphaFoldDB" id="G7JVG1"/>
<dbReference type="PROSITE" id="PS50090">
    <property type="entry name" value="MYB_LIKE"/>
    <property type="match status" value="1"/>
</dbReference>
<keyword evidence="12" id="KW-1185">Reference proteome</keyword>
<evidence type="ECO:0000256" key="6">
    <source>
        <dbReference type="ARBA" id="ARBA00023242"/>
    </source>
</evidence>
<dbReference type="InterPro" id="IPR017930">
    <property type="entry name" value="Myb_dom"/>
</dbReference>
<evidence type="ECO:0000313" key="12">
    <source>
        <dbReference type="Proteomes" id="UP000002051"/>
    </source>
</evidence>
<evidence type="ECO:0000256" key="7">
    <source>
        <dbReference type="SAM" id="MobiDB-lite"/>
    </source>
</evidence>
<dbReference type="EnsemblPlants" id="AES92320">
    <property type="protein sequence ID" value="AES92320"/>
    <property type="gene ID" value="MTR_4g128190"/>
</dbReference>
<evidence type="ECO:0000313" key="11">
    <source>
        <dbReference type="EnsemblPlants" id="AES92320"/>
    </source>
</evidence>
<dbReference type="SMART" id="SM00717">
    <property type="entry name" value="SANT"/>
    <property type="match status" value="2"/>
</dbReference>
<dbReference type="GO" id="GO:0005634">
    <property type="term" value="C:nucleus"/>
    <property type="evidence" value="ECO:0000318"/>
    <property type="project" value="GO_Central"/>
</dbReference>
<evidence type="ECO:0000256" key="2">
    <source>
        <dbReference type="ARBA" id="ARBA00022737"/>
    </source>
</evidence>
<dbReference type="Gene3D" id="1.10.10.60">
    <property type="entry name" value="Homeodomain-like"/>
    <property type="match status" value="2"/>
</dbReference>
<dbReference type="HOGENOM" id="CLU_066964_0_0_1"/>
<dbReference type="GO" id="GO:0003677">
    <property type="term" value="F:DNA binding"/>
    <property type="evidence" value="ECO:0007669"/>
    <property type="project" value="UniProtKB-KW"/>
</dbReference>
<sequence>MSSSSDTNKGLKKGKWSKEEDEMLKVSRNAGLIRCGKSCRLRWYNHLRPDVKKGPFSEEEKTKVFRFFNNFGEFKWSKLAQELPGRSDNDIKNFWNARKRKLEKRMSPFPDKMELNDELNKSGSNSQQVKDSQDDEFNIPQVKFTYGYGIRSMLGEYPQIPPPMETQYQMSESSSPYKSGSLKSMFYRQENWEGFDASRVHSSELNLVDEKGKKPISLKDDVEANLDDLMDPCLLIDFS</sequence>
<dbReference type="PANTHER" id="PTHR47995:SF18">
    <property type="entry name" value="TRANSCRIPTION FACTOR MYB65"/>
    <property type="match status" value="1"/>
</dbReference>
<dbReference type="InterPro" id="IPR001005">
    <property type="entry name" value="SANT/Myb"/>
</dbReference>
<dbReference type="PROSITE" id="PS51294">
    <property type="entry name" value="HTH_MYB"/>
    <property type="match status" value="1"/>
</dbReference>